<evidence type="ECO:0000313" key="1">
    <source>
        <dbReference type="EMBL" id="MFC4737329.1"/>
    </source>
</evidence>
<sequence length="258" mass="28995">MPIETHEQTVLGKRRQISIYTPDSYKSSIRRYPVLYMHDGQNIFDDKRAFYGKSWRASQAAERADVIIAAVDCNTEGTGRLDEYSMWELQADVKQKLALDPSLRAGGQGTAYIRYLMEELKPAIDQEWRTDPDRTGMAGSSAGGNCTLSAVCLYPHLIRYAAALSPACWLFQDKLEQQIKDAALAPQHRIYIDTGTDEHVGSVGPKAYMESVFSAANVLQRTKADTHFHVQENGMHEEASWGERFSEAVMYLFEGGSR</sequence>
<name>A0ABV9NZN8_9BACI</name>
<dbReference type="EMBL" id="JBHSGK010000013">
    <property type="protein sequence ID" value="MFC4737329.1"/>
    <property type="molecule type" value="Genomic_DNA"/>
</dbReference>
<dbReference type="InterPro" id="IPR029058">
    <property type="entry name" value="AB_hydrolase_fold"/>
</dbReference>
<comment type="caution">
    <text evidence="1">The sequence shown here is derived from an EMBL/GenBank/DDBJ whole genome shotgun (WGS) entry which is preliminary data.</text>
</comment>
<evidence type="ECO:0000313" key="2">
    <source>
        <dbReference type="Proteomes" id="UP001595896"/>
    </source>
</evidence>
<reference evidence="2" key="1">
    <citation type="journal article" date="2019" name="Int. J. Syst. Evol. Microbiol.">
        <title>The Global Catalogue of Microorganisms (GCM) 10K type strain sequencing project: providing services to taxonomists for standard genome sequencing and annotation.</title>
        <authorList>
            <consortium name="The Broad Institute Genomics Platform"/>
            <consortium name="The Broad Institute Genome Sequencing Center for Infectious Disease"/>
            <person name="Wu L."/>
            <person name="Ma J."/>
        </authorList>
    </citation>
    <scope>NUCLEOTIDE SEQUENCE [LARGE SCALE GENOMIC DNA]</scope>
    <source>
        <strain evidence="2">JCM 12165</strain>
    </source>
</reference>
<dbReference type="RefSeq" id="WP_377909929.1">
    <property type="nucleotide sequence ID" value="NZ_JBHSGK010000013.1"/>
</dbReference>
<dbReference type="Gene3D" id="3.40.50.1820">
    <property type="entry name" value="alpha/beta hydrolase"/>
    <property type="match status" value="1"/>
</dbReference>
<dbReference type="Pfam" id="PF00756">
    <property type="entry name" value="Esterase"/>
    <property type="match status" value="1"/>
</dbReference>
<proteinExistence type="predicted"/>
<dbReference type="PANTHER" id="PTHR48098">
    <property type="entry name" value="ENTEROCHELIN ESTERASE-RELATED"/>
    <property type="match status" value="1"/>
</dbReference>
<dbReference type="InterPro" id="IPR000801">
    <property type="entry name" value="Esterase-like"/>
</dbReference>
<dbReference type="SUPFAM" id="SSF53474">
    <property type="entry name" value="alpha/beta-Hydrolases"/>
    <property type="match status" value="1"/>
</dbReference>
<dbReference type="GO" id="GO:0016787">
    <property type="term" value="F:hydrolase activity"/>
    <property type="evidence" value="ECO:0007669"/>
    <property type="project" value="UniProtKB-KW"/>
</dbReference>
<dbReference type="PANTHER" id="PTHR48098:SF6">
    <property type="entry name" value="FERRI-BACILLIBACTIN ESTERASE BESA"/>
    <property type="match status" value="1"/>
</dbReference>
<organism evidence="1 2">
    <name type="scientific">Bacillus daqingensis</name>
    <dbReference type="NCBI Taxonomy" id="872396"/>
    <lineage>
        <taxon>Bacteria</taxon>
        <taxon>Bacillati</taxon>
        <taxon>Bacillota</taxon>
        <taxon>Bacilli</taxon>
        <taxon>Bacillales</taxon>
        <taxon>Bacillaceae</taxon>
        <taxon>Bacillus</taxon>
    </lineage>
</organism>
<accession>A0ABV9NZN8</accession>
<dbReference type="InterPro" id="IPR050583">
    <property type="entry name" value="Mycobacterial_A85_antigen"/>
</dbReference>
<protein>
    <submittedName>
        <fullName evidence="1">Alpha/beta hydrolase</fullName>
    </submittedName>
</protein>
<gene>
    <name evidence="1" type="ORF">ACFO4L_12075</name>
</gene>
<keyword evidence="1" id="KW-0378">Hydrolase</keyword>
<keyword evidence="2" id="KW-1185">Reference proteome</keyword>
<dbReference type="Proteomes" id="UP001595896">
    <property type="component" value="Unassembled WGS sequence"/>
</dbReference>